<evidence type="ECO:0000313" key="1">
    <source>
        <dbReference type="EMBL" id="KNC77103.1"/>
    </source>
</evidence>
<organism evidence="1 2">
    <name type="scientific">Sphaeroforma arctica JP610</name>
    <dbReference type="NCBI Taxonomy" id="667725"/>
    <lineage>
        <taxon>Eukaryota</taxon>
        <taxon>Ichthyosporea</taxon>
        <taxon>Ichthyophonida</taxon>
        <taxon>Sphaeroforma</taxon>
    </lineage>
</organism>
<dbReference type="AlphaFoldDB" id="A0A0L0FM59"/>
<keyword evidence="2" id="KW-1185">Reference proteome</keyword>
<gene>
    <name evidence="1" type="ORF">SARC_10427</name>
</gene>
<evidence type="ECO:0000313" key="2">
    <source>
        <dbReference type="Proteomes" id="UP000054560"/>
    </source>
</evidence>
<proteinExistence type="predicted"/>
<reference evidence="1 2" key="1">
    <citation type="submission" date="2011-02" db="EMBL/GenBank/DDBJ databases">
        <title>The Genome Sequence of Sphaeroforma arctica JP610.</title>
        <authorList>
            <consortium name="The Broad Institute Genome Sequencing Platform"/>
            <person name="Russ C."/>
            <person name="Cuomo C."/>
            <person name="Young S.K."/>
            <person name="Zeng Q."/>
            <person name="Gargeya S."/>
            <person name="Alvarado L."/>
            <person name="Berlin A."/>
            <person name="Chapman S.B."/>
            <person name="Chen Z."/>
            <person name="Freedman E."/>
            <person name="Gellesch M."/>
            <person name="Goldberg J."/>
            <person name="Griggs A."/>
            <person name="Gujja S."/>
            <person name="Heilman E."/>
            <person name="Heiman D."/>
            <person name="Howarth C."/>
            <person name="Mehta T."/>
            <person name="Neiman D."/>
            <person name="Pearson M."/>
            <person name="Roberts A."/>
            <person name="Saif S."/>
            <person name="Shea T."/>
            <person name="Shenoy N."/>
            <person name="Sisk P."/>
            <person name="Stolte C."/>
            <person name="Sykes S."/>
            <person name="White J."/>
            <person name="Yandava C."/>
            <person name="Burger G."/>
            <person name="Gray M.W."/>
            <person name="Holland P.W.H."/>
            <person name="King N."/>
            <person name="Lang F.B.F."/>
            <person name="Roger A.J."/>
            <person name="Ruiz-Trillo I."/>
            <person name="Haas B."/>
            <person name="Nusbaum C."/>
            <person name="Birren B."/>
        </authorList>
    </citation>
    <scope>NUCLEOTIDE SEQUENCE [LARGE SCALE GENOMIC DNA]</scope>
    <source>
        <strain evidence="1 2">JP610</strain>
    </source>
</reference>
<protein>
    <submittedName>
        <fullName evidence="1">Uncharacterized protein</fullName>
    </submittedName>
</protein>
<sequence length="110" mass="12815">MTSARYSGDRTPYKLRDHDAVPIATWINRIRDFIATKPFRMLGKATGNERSPQLSKLLSFLDNSIVLQVERFFKRDTTPEDFLMIIMREFGPMRNIFLEKGEESQAMQIA</sequence>
<dbReference type="Proteomes" id="UP000054560">
    <property type="component" value="Unassembled WGS sequence"/>
</dbReference>
<dbReference type="EMBL" id="KQ242841">
    <property type="protein sequence ID" value="KNC77103.1"/>
    <property type="molecule type" value="Genomic_DNA"/>
</dbReference>
<accession>A0A0L0FM59</accession>
<dbReference type="GeneID" id="25910931"/>
<dbReference type="RefSeq" id="XP_014151005.1">
    <property type="nucleotide sequence ID" value="XM_014295530.1"/>
</dbReference>
<name>A0A0L0FM59_9EUKA</name>